<feature type="domain" description="Cell envelope-related transcriptional attenuator" evidence="4">
    <location>
        <begin position="105"/>
        <end position="275"/>
    </location>
</feature>
<dbReference type="RefSeq" id="WP_185673429.1">
    <property type="nucleotide sequence ID" value="NZ_JACJVP010000084.1"/>
</dbReference>
<dbReference type="Gene3D" id="3.40.630.190">
    <property type="entry name" value="LCP protein"/>
    <property type="match status" value="1"/>
</dbReference>
<dbReference type="PANTHER" id="PTHR33392">
    <property type="entry name" value="POLYISOPRENYL-TEICHOIC ACID--PEPTIDOGLYCAN TEICHOIC ACID TRANSFERASE TAGU"/>
    <property type="match status" value="1"/>
</dbReference>
<reference evidence="5 6" key="1">
    <citation type="submission" date="2020-08" db="EMBL/GenBank/DDBJ databases">
        <title>Cohnella phylogeny.</title>
        <authorList>
            <person name="Dunlap C."/>
        </authorList>
    </citation>
    <scope>NUCLEOTIDE SEQUENCE [LARGE SCALE GENOMIC DNA]</scope>
    <source>
        <strain evidence="5 6">DSM 28246</strain>
    </source>
</reference>
<feature type="region of interest" description="Disordered" evidence="2">
    <location>
        <begin position="1"/>
        <end position="30"/>
    </location>
</feature>
<name>A0A7X0RXQ7_9BACL</name>
<evidence type="ECO:0000259" key="4">
    <source>
        <dbReference type="Pfam" id="PF03816"/>
    </source>
</evidence>
<evidence type="ECO:0000313" key="5">
    <source>
        <dbReference type="EMBL" id="MBB6675583.1"/>
    </source>
</evidence>
<proteinExistence type="inferred from homology"/>
<dbReference type="PANTHER" id="PTHR33392:SF6">
    <property type="entry name" value="POLYISOPRENYL-TEICHOIC ACID--PEPTIDOGLYCAN TEICHOIC ACID TRANSFERASE TAGU"/>
    <property type="match status" value="1"/>
</dbReference>
<dbReference type="InterPro" id="IPR050922">
    <property type="entry name" value="LytR/CpsA/Psr_CW_biosynth"/>
</dbReference>
<accession>A0A7X0RXQ7</accession>
<sequence>MSYESSLPPRTRQNGPPPRTQKQQPKKPPRKKRRFLRFLFGLFLMVILGLGAYAVYLWNELDGALKDTSSGATSQTVPSADRAQVKPIAILLLGMDYRPKIGGMNTDVMMVAAFNPQSKTATVVSIPRDSELGMNGYVEQKVNQFYAGFHRTARTKEGLKGTAADGYARDKTREMLEKYFGVQIDYTAVLNFQGFVDVIDKLGGVRVTVDKDMKYVDNADGTNIDLRAGEQTLKGEDALGFVRYRKSNRGTAASSDFERNERQSQVLGAIVDKMKTVGGALKLGGVIDVAGKNLITDIPQEQIKNILKTYYDINREDIRFLPLTGDWKSPYVYLDAKSVEAAKQALAEELTGDGRAKSSASPDASASP</sequence>
<dbReference type="AlphaFoldDB" id="A0A7X0RXQ7"/>
<comment type="caution">
    <text evidence="5">The sequence shown here is derived from an EMBL/GenBank/DDBJ whole genome shotgun (WGS) entry which is preliminary data.</text>
</comment>
<dbReference type="EMBL" id="JACJVP010000084">
    <property type="protein sequence ID" value="MBB6675583.1"/>
    <property type="molecule type" value="Genomic_DNA"/>
</dbReference>
<evidence type="ECO:0000256" key="1">
    <source>
        <dbReference type="ARBA" id="ARBA00006068"/>
    </source>
</evidence>
<keyword evidence="3" id="KW-0812">Transmembrane</keyword>
<dbReference type="InterPro" id="IPR004474">
    <property type="entry name" value="LytR_CpsA_psr"/>
</dbReference>
<gene>
    <name evidence="5" type="ORF">H7C19_33475</name>
</gene>
<evidence type="ECO:0000256" key="2">
    <source>
        <dbReference type="SAM" id="MobiDB-lite"/>
    </source>
</evidence>
<protein>
    <submittedName>
        <fullName evidence="5">LCP family protein</fullName>
    </submittedName>
</protein>
<keyword evidence="6" id="KW-1185">Reference proteome</keyword>
<dbReference type="NCBIfam" id="TIGR00350">
    <property type="entry name" value="lytR_cpsA_psr"/>
    <property type="match status" value="1"/>
</dbReference>
<keyword evidence="3" id="KW-0472">Membrane</keyword>
<evidence type="ECO:0000256" key="3">
    <source>
        <dbReference type="SAM" id="Phobius"/>
    </source>
</evidence>
<comment type="similarity">
    <text evidence="1">Belongs to the LytR/CpsA/Psr (LCP) family.</text>
</comment>
<feature type="transmembrane region" description="Helical" evidence="3">
    <location>
        <begin position="35"/>
        <end position="58"/>
    </location>
</feature>
<dbReference type="Pfam" id="PF03816">
    <property type="entry name" value="LytR_cpsA_psr"/>
    <property type="match status" value="1"/>
</dbReference>
<keyword evidence="3" id="KW-1133">Transmembrane helix</keyword>
<organism evidence="5 6">
    <name type="scientific">Cohnella nanjingensis</name>
    <dbReference type="NCBI Taxonomy" id="1387779"/>
    <lineage>
        <taxon>Bacteria</taxon>
        <taxon>Bacillati</taxon>
        <taxon>Bacillota</taxon>
        <taxon>Bacilli</taxon>
        <taxon>Bacillales</taxon>
        <taxon>Paenibacillaceae</taxon>
        <taxon>Cohnella</taxon>
    </lineage>
</organism>
<evidence type="ECO:0000313" key="6">
    <source>
        <dbReference type="Proteomes" id="UP000547209"/>
    </source>
</evidence>
<dbReference type="Proteomes" id="UP000547209">
    <property type="component" value="Unassembled WGS sequence"/>
</dbReference>